<dbReference type="Pfam" id="PF04577">
    <property type="entry name" value="Glyco_transf_61"/>
    <property type="match status" value="1"/>
</dbReference>
<dbReference type="AlphaFoldDB" id="A0A0F4GCT5"/>
<keyword evidence="5" id="KW-0256">Endoplasmic reticulum</keyword>
<dbReference type="PANTHER" id="PTHR20961:SF148">
    <property type="entry name" value="EGF DOMAIN-SPECIFIC O-LINKED N-ACETYLGLUCOSAMINE TRANSFERASE"/>
    <property type="match status" value="1"/>
</dbReference>
<evidence type="ECO:0000256" key="8">
    <source>
        <dbReference type="ARBA" id="ARBA00042574"/>
    </source>
</evidence>
<organism evidence="13 14">
    <name type="scientific">Zymoseptoria brevis</name>
    <dbReference type="NCBI Taxonomy" id="1047168"/>
    <lineage>
        <taxon>Eukaryota</taxon>
        <taxon>Fungi</taxon>
        <taxon>Dikarya</taxon>
        <taxon>Ascomycota</taxon>
        <taxon>Pezizomycotina</taxon>
        <taxon>Dothideomycetes</taxon>
        <taxon>Dothideomycetidae</taxon>
        <taxon>Mycosphaerellales</taxon>
        <taxon>Mycosphaerellaceae</taxon>
        <taxon>Zymoseptoria</taxon>
    </lineage>
</organism>
<comment type="caution">
    <text evidence="13">The sequence shown here is derived from an EMBL/GenBank/DDBJ whole genome shotgun (WGS) entry which is preliminary data.</text>
</comment>
<evidence type="ECO:0000256" key="1">
    <source>
        <dbReference type="ARBA" id="ARBA00011970"/>
    </source>
</evidence>
<protein>
    <recommendedName>
        <fullName evidence="7">EGF domain-specific O-linked N-acetylglucosamine transferase</fullName>
        <ecNumber evidence="1">2.4.1.255</ecNumber>
    </recommendedName>
    <alternativeName>
        <fullName evidence="8">Extracellular O-linked N-acetylglucosamine transferase</fullName>
    </alternativeName>
</protein>
<dbReference type="PANTHER" id="PTHR20961">
    <property type="entry name" value="GLYCOSYLTRANSFERASE"/>
    <property type="match status" value="1"/>
</dbReference>
<name>A0A0F4GCT5_9PEZI</name>
<evidence type="ECO:0000256" key="6">
    <source>
        <dbReference type="ARBA" id="ARBA00023180"/>
    </source>
</evidence>
<evidence type="ECO:0000256" key="5">
    <source>
        <dbReference type="ARBA" id="ARBA00022824"/>
    </source>
</evidence>
<evidence type="ECO:0000259" key="12">
    <source>
        <dbReference type="Pfam" id="PF04577"/>
    </source>
</evidence>
<keyword evidence="3" id="KW-0808">Transferase</keyword>
<dbReference type="InterPro" id="IPR007657">
    <property type="entry name" value="Glycosyltransferase_61"/>
</dbReference>
<evidence type="ECO:0000256" key="9">
    <source>
        <dbReference type="ARBA" id="ARBA00048317"/>
    </source>
</evidence>
<comment type="catalytic activity">
    <reaction evidence="10">
        <text>L-threonyl-[protein] + UDP-N-acetyl-alpha-D-glucosamine = 3-O-(N-acetyl-beta-D-glucosaminyl)-L-threonyl-[protein] + UDP + H(+)</text>
        <dbReference type="Rhea" id="RHEA:48908"/>
        <dbReference type="Rhea" id="RHEA-COMP:11060"/>
        <dbReference type="Rhea" id="RHEA-COMP:12252"/>
        <dbReference type="ChEBI" id="CHEBI:15378"/>
        <dbReference type="ChEBI" id="CHEBI:30013"/>
        <dbReference type="ChEBI" id="CHEBI:57705"/>
        <dbReference type="ChEBI" id="CHEBI:58223"/>
        <dbReference type="ChEBI" id="CHEBI:90840"/>
        <dbReference type="EC" id="2.4.1.255"/>
    </reaction>
</comment>
<gene>
    <name evidence="13" type="ORF">TI39_contig4131g00002</name>
</gene>
<keyword evidence="4" id="KW-0732">Signal</keyword>
<feature type="domain" description="Glycosyltransferase 61 catalytic" evidence="12">
    <location>
        <begin position="331"/>
        <end position="431"/>
    </location>
</feature>
<evidence type="ECO:0000256" key="4">
    <source>
        <dbReference type="ARBA" id="ARBA00022729"/>
    </source>
</evidence>
<keyword evidence="11" id="KW-0472">Membrane</keyword>
<dbReference type="STRING" id="1047168.A0A0F4GCT5"/>
<dbReference type="EC" id="2.4.1.255" evidence="1"/>
<comment type="catalytic activity">
    <reaction evidence="9">
        <text>L-seryl-[protein] + UDP-N-acetyl-alpha-D-glucosamine = 3-O-(N-acetyl-beta-D-glucosaminyl)-L-seryl-[protein] + UDP + H(+)</text>
        <dbReference type="Rhea" id="RHEA:48904"/>
        <dbReference type="Rhea" id="RHEA-COMP:9863"/>
        <dbReference type="Rhea" id="RHEA-COMP:12251"/>
        <dbReference type="ChEBI" id="CHEBI:15378"/>
        <dbReference type="ChEBI" id="CHEBI:29999"/>
        <dbReference type="ChEBI" id="CHEBI:57705"/>
        <dbReference type="ChEBI" id="CHEBI:58223"/>
        <dbReference type="ChEBI" id="CHEBI:90838"/>
        <dbReference type="EC" id="2.4.1.255"/>
    </reaction>
</comment>
<feature type="transmembrane region" description="Helical" evidence="11">
    <location>
        <begin position="28"/>
        <end position="47"/>
    </location>
</feature>
<dbReference type="Proteomes" id="UP000033647">
    <property type="component" value="Unassembled WGS sequence"/>
</dbReference>
<keyword evidence="2" id="KW-0328">Glycosyltransferase</keyword>
<evidence type="ECO:0000313" key="13">
    <source>
        <dbReference type="EMBL" id="KJX95149.1"/>
    </source>
</evidence>
<keyword evidence="14" id="KW-1185">Reference proteome</keyword>
<keyword evidence="11" id="KW-0812">Transmembrane</keyword>
<proteinExistence type="predicted"/>
<keyword evidence="6" id="KW-0325">Glycoprotein</keyword>
<sequence length="496" mass="56129">MRQTMVGLIKAPSEYLTRRLKTCAFSSLRLTTVLATSLGLLLFFVLLRSQQAQSSYVQHIFDDTIGTTGNRISLPHPYSSLPYGSDGHEDQCSDRYGTGYIRRFSDSATEYCKNETGSSLTCFTHKSHDSRTDSFCVGQPAVIDASARTVGLHCPLRDWTDEDHARGAAPLSSFELYWYATGPRTIFEQFMNFDDHNQALLEKPETTRTVLLVKREDTVENLWHTLMQVMSVWLSLDVLRTARDPTSGKAFSTHLDVSQIQTVILDSFEDGPFWEMWSMFGGLPVVRLPDFDPASSPTQQAVIPLPGGSNPMWQGDWIDLDCDNSALLEAFSLRILEFFEVFHKTSRWPHWNDRKTLTFIDRKKSRSLDNQDALVQAIRSRFPQVDVHLVDFAALSFKQQLETVASTDILVGVHGAGLTHGMFLKPNSTIVEIRPPVMDHKGFKNMAKFLGHRYFSEHSVDRDHPGKTGDWHNDRVFIEEESLLKVIDEAIASATK</sequence>
<dbReference type="InterPro" id="IPR049625">
    <property type="entry name" value="Glyco_transf_61_cat"/>
</dbReference>
<dbReference type="GO" id="GO:0005788">
    <property type="term" value="C:endoplasmic reticulum lumen"/>
    <property type="evidence" value="ECO:0007669"/>
    <property type="project" value="TreeGrafter"/>
</dbReference>
<evidence type="ECO:0000313" key="14">
    <source>
        <dbReference type="Proteomes" id="UP000033647"/>
    </source>
</evidence>
<evidence type="ECO:0000256" key="2">
    <source>
        <dbReference type="ARBA" id="ARBA00022676"/>
    </source>
</evidence>
<evidence type="ECO:0000256" key="10">
    <source>
        <dbReference type="ARBA" id="ARBA00049432"/>
    </source>
</evidence>
<dbReference type="EMBL" id="LAFY01004091">
    <property type="protein sequence ID" value="KJX95149.1"/>
    <property type="molecule type" value="Genomic_DNA"/>
</dbReference>
<evidence type="ECO:0000256" key="11">
    <source>
        <dbReference type="SAM" id="Phobius"/>
    </source>
</evidence>
<reference evidence="13 14" key="1">
    <citation type="submission" date="2015-03" db="EMBL/GenBank/DDBJ databases">
        <title>RNA-seq based gene annotation and comparative genomics of four Zymoseptoria species reveal species-specific pathogenicity related genes and transposable element activity.</title>
        <authorList>
            <person name="Grandaubert J."/>
            <person name="Bhattacharyya A."/>
            <person name="Stukenbrock E.H."/>
        </authorList>
    </citation>
    <scope>NUCLEOTIDE SEQUENCE [LARGE SCALE GENOMIC DNA]</scope>
    <source>
        <strain evidence="13 14">Zb18110</strain>
    </source>
</reference>
<evidence type="ECO:0000256" key="3">
    <source>
        <dbReference type="ARBA" id="ARBA00022679"/>
    </source>
</evidence>
<dbReference type="OrthoDB" id="529273at2759"/>
<evidence type="ECO:0000256" key="7">
    <source>
        <dbReference type="ARBA" id="ARBA00040944"/>
    </source>
</evidence>
<accession>A0A0F4GCT5</accession>
<keyword evidence="11" id="KW-1133">Transmembrane helix</keyword>
<dbReference type="GO" id="GO:0097363">
    <property type="term" value="F:protein O-acetylglucosaminyltransferase activity"/>
    <property type="evidence" value="ECO:0007669"/>
    <property type="project" value="UniProtKB-EC"/>
</dbReference>